<evidence type="ECO:0000256" key="6">
    <source>
        <dbReference type="ARBA" id="ARBA00023157"/>
    </source>
</evidence>
<dbReference type="InterPro" id="IPR012999">
    <property type="entry name" value="Pyr_OxRdtase_I_AS"/>
</dbReference>
<keyword evidence="9" id="KW-0520">NAD</keyword>
<keyword evidence="6" id="KW-1015">Disulfide bond</keyword>
<feature type="binding site" evidence="9">
    <location>
        <position position="63"/>
    </location>
    <ligand>
        <name>FAD</name>
        <dbReference type="ChEBI" id="CHEBI:57692"/>
    </ligand>
</feature>
<dbReference type="GO" id="GO:0003955">
    <property type="term" value="F:NAD(P)H dehydrogenase (quinone) activity"/>
    <property type="evidence" value="ECO:0007669"/>
    <property type="project" value="TreeGrafter"/>
</dbReference>
<evidence type="ECO:0000256" key="10">
    <source>
        <dbReference type="PIRSR" id="PIRSR000350-4"/>
    </source>
</evidence>
<feature type="domain" description="FAD/NAD(P)-binding" evidence="13">
    <location>
        <begin position="16"/>
        <end position="326"/>
    </location>
</feature>
<evidence type="ECO:0000256" key="7">
    <source>
        <dbReference type="ARBA" id="ARBA00023284"/>
    </source>
</evidence>
<feature type="domain" description="Pyridine nucleotide-disulphide oxidoreductase dimerisation" evidence="12">
    <location>
        <begin position="352"/>
        <end position="460"/>
    </location>
</feature>
<dbReference type="GO" id="GO:0050660">
    <property type="term" value="F:flavin adenine dinucleotide binding"/>
    <property type="evidence" value="ECO:0007669"/>
    <property type="project" value="TreeGrafter"/>
</dbReference>
<dbReference type="OrthoDB" id="9800167at2"/>
<keyword evidence="7 11" id="KW-0676">Redox-active center</keyword>
<dbReference type="GO" id="GO:0016668">
    <property type="term" value="F:oxidoreductase activity, acting on a sulfur group of donors, NAD(P) as acceptor"/>
    <property type="evidence" value="ECO:0007669"/>
    <property type="project" value="InterPro"/>
</dbReference>
<evidence type="ECO:0000259" key="13">
    <source>
        <dbReference type="Pfam" id="PF07992"/>
    </source>
</evidence>
<reference evidence="14 15" key="1">
    <citation type="submission" date="2016-01" db="EMBL/GenBank/DDBJ databases">
        <title>The new phylogeny of the genus Mycobacterium.</title>
        <authorList>
            <person name="Tarcisio F."/>
            <person name="Conor M."/>
            <person name="Antonella G."/>
            <person name="Elisabetta G."/>
            <person name="Giulia F.S."/>
            <person name="Sara T."/>
            <person name="Anna F."/>
            <person name="Clotilde B."/>
            <person name="Roberto B."/>
            <person name="Veronica D.S."/>
            <person name="Fabio R."/>
            <person name="Monica P."/>
            <person name="Olivier J."/>
            <person name="Enrico T."/>
            <person name="Nicola S."/>
        </authorList>
    </citation>
    <scope>NUCLEOTIDE SEQUENCE [LARGE SCALE GENOMIC DNA]</scope>
    <source>
        <strain evidence="14 15">DSM 44852</strain>
    </source>
</reference>
<dbReference type="InterPro" id="IPR004099">
    <property type="entry name" value="Pyr_nucl-diS_OxRdtase_dimer"/>
</dbReference>
<comment type="similarity">
    <text evidence="1 11">Belongs to the class-I pyridine nucleotide-disulfide oxidoreductase family.</text>
</comment>
<sequence>MPRHQYTADVTSLEVDLAVIGFGKGGKTLAAALGKRGWRVVMIEQSPLMYGGTCINIGCVPTKSMVFRSEYLDAATTHPDRYREAVAATAHLTASLRDINYATLDRIDTVTVLTGHASFKDSHALSVKTVDGQAITITAQWIVVGTGSRPVLPPVPGLADAPGVYTSTDLLSTAELPGRLTVLGGGYVGVEFAAMYAAYGSRVALLDRGPRVLGREDDDVADCARDILVGRGIDVVTSAAVTAVSGNGDGGSTVSYRVGGVAHDLDTDAILVALGREPVTDGLDLDAAGVETTDRGAIVVDDHLRSSQPHIFAVGDVNGGPQFTYISLDDYRVVLSQLAGDGTRSTATRAAVPYALFMTPPLARVGLTEKAAREAHDVKVATMRVADMATMPRARIVDEDAGLMKVVVDAGSDTILGAALLSYDSHEVINTVALAMRHGITASELRDSIYTHPSMTEGFNSLLAVL</sequence>
<feature type="binding site" evidence="9">
    <location>
        <position position="316"/>
    </location>
    <ligand>
        <name>FAD</name>
        <dbReference type="ChEBI" id="CHEBI:57692"/>
    </ligand>
</feature>
<dbReference type="InterPro" id="IPR036188">
    <property type="entry name" value="FAD/NAD-bd_sf"/>
</dbReference>
<feature type="binding site" evidence="9">
    <location>
        <position position="275"/>
    </location>
    <ligand>
        <name>NAD(+)</name>
        <dbReference type="ChEBI" id="CHEBI:57540"/>
    </ligand>
</feature>
<evidence type="ECO:0000256" key="8">
    <source>
        <dbReference type="PIRSR" id="PIRSR000350-2"/>
    </source>
</evidence>
<dbReference type="InterPro" id="IPR001100">
    <property type="entry name" value="Pyr_nuc-diS_OxRdtase"/>
</dbReference>
<proteinExistence type="inferred from homology"/>
<evidence type="ECO:0000256" key="3">
    <source>
        <dbReference type="ARBA" id="ARBA00022827"/>
    </source>
</evidence>
<dbReference type="PRINTS" id="PR00368">
    <property type="entry name" value="FADPNR"/>
</dbReference>
<accession>A0A1X1UGJ8</accession>
<dbReference type="AlphaFoldDB" id="A0A1X1UGJ8"/>
<feature type="disulfide bond" description="Redox-active" evidence="10">
    <location>
        <begin position="54"/>
        <end position="59"/>
    </location>
</feature>
<feature type="binding site" evidence="9">
    <location>
        <begin position="184"/>
        <end position="191"/>
    </location>
    <ligand>
        <name>NAD(+)</name>
        <dbReference type="ChEBI" id="CHEBI:57540"/>
    </ligand>
</feature>
<dbReference type="Pfam" id="PF07992">
    <property type="entry name" value="Pyr_redox_2"/>
    <property type="match status" value="1"/>
</dbReference>
<gene>
    <name evidence="14" type="ORF">AWC05_12475</name>
</gene>
<keyword evidence="5 11" id="KW-0560">Oxidoreductase</keyword>
<dbReference type="PIRSF" id="PIRSF000350">
    <property type="entry name" value="Mercury_reductase_MerA"/>
    <property type="match status" value="1"/>
</dbReference>
<evidence type="ECO:0000313" key="15">
    <source>
        <dbReference type="Proteomes" id="UP000193010"/>
    </source>
</evidence>
<comment type="cofactor">
    <cofactor evidence="9">
        <name>FAD</name>
        <dbReference type="ChEBI" id="CHEBI:57692"/>
    </cofactor>
    <text evidence="9">Binds 1 FAD per subunit.</text>
</comment>
<evidence type="ECO:0000313" key="14">
    <source>
        <dbReference type="EMBL" id="ORV55966.1"/>
    </source>
</evidence>
<evidence type="ECO:0000256" key="1">
    <source>
        <dbReference type="ARBA" id="ARBA00007532"/>
    </source>
</evidence>
<evidence type="ECO:0000256" key="4">
    <source>
        <dbReference type="ARBA" id="ARBA00022857"/>
    </source>
</evidence>
<dbReference type="Gene3D" id="3.50.50.60">
    <property type="entry name" value="FAD/NAD(P)-binding domain"/>
    <property type="match status" value="2"/>
</dbReference>
<dbReference type="PANTHER" id="PTHR43014">
    <property type="entry name" value="MERCURIC REDUCTASE"/>
    <property type="match status" value="1"/>
</dbReference>
<dbReference type="Proteomes" id="UP000193010">
    <property type="component" value="Unassembled WGS sequence"/>
</dbReference>
<protein>
    <submittedName>
        <fullName evidence="14">Pyridine nucleotide-disulfide oxidoreductase</fullName>
    </submittedName>
</protein>
<dbReference type="Gene3D" id="3.30.390.30">
    <property type="match status" value="1"/>
</dbReference>
<dbReference type="Pfam" id="PF02852">
    <property type="entry name" value="Pyr_redox_dim"/>
    <property type="match status" value="1"/>
</dbReference>
<keyword evidence="2 11" id="KW-0285">Flavoprotein</keyword>
<keyword evidence="3 9" id="KW-0274">FAD</keyword>
<evidence type="ECO:0000256" key="11">
    <source>
        <dbReference type="RuleBase" id="RU003691"/>
    </source>
</evidence>
<dbReference type="STRING" id="292462.AWC05_12475"/>
<dbReference type="InterPro" id="IPR023753">
    <property type="entry name" value="FAD/NAD-binding_dom"/>
</dbReference>
<feature type="binding site" evidence="9">
    <location>
        <begin position="146"/>
        <end position="148"/>
    </location>
    <ligand>
        <name>FAD</name>
        <dbReference type="ChEBI" id="CHEBI:57692"/>
    </ligand>
</feature>
<feature type="active site" description="Proton acceptor" evidence="8">
    <location>
        <position position="452"/>
    </location>
</feature>
<keyword evidence="15" id="KW-1185">Reference proteome</keyword>
<keyword evidence="9" id="KW-0547">Nucleotide-binding</keyword>
<dbReference type="InterPro" id="IPR016156">
    <property type="entry name" value="FAD/NAD-linked_Rdtase_dimer_sf"/>
</dbReference>
<comment type="caution">
    <text evidence="14">The sequence shown here is derived from an EMBL/GenBank/DDBJ whole genome shotgun (WGS) entry which is preliminary data.</text>
</comment>
<dbReference type="PRINTS" id="PR00411">
    <property type="entry name" value="PNDRDTASEI"/>
</dbReference>
<evidence type="ECO:0000256" key="2">
    <source>
        <dbReference type="ARBA" id="ARBA00022630"/>
    </source>
</evidence>
<name>A0A1X1UGJ8_MYCFL</name>
<keyword evidence="4" id="KW-0521">NADP</keyword>
<organism evidence="14 15">
    <name type="scientific">Mycobacterium florentinum</name>
    <dbReference type="NCBI Taxonomy" id="292462"/>
    <lineage>
        <taxon>Bacteria</taxon>
        <taxon>Bacillati</taxon>
        <taxon>Actinomycetota</taxon>
        <taxon>Actinomycetes</taxon>
        <taxon>Mycobacteriales</taxon>
        <taxon>Mycobacteriaceae</taxon>
        <taxon>Mycobacterium</taxon>
        <taxon>Mycobacterium simiae complex</taxon>
    </lineage>
</organism>
<dbReference type="PANTHER" id="PTHR43014:SF4">
    <property type="entry name" value="PYRIDINE NUCLEOTIDE-DISULFIDE OXIDOREDUCTASE RCLA-RELATED"/>
    <property type="match status" value="1"/>
</dbReference>
<evidence type="ECO:0000259" key="12">
    <source>
        <dbReference type="Pfam" id="PF02852"/>
    </source>
</evidence>
<dbReference type="PROSITE" id="PS00076">
    <property type="entry name" value="PYRIDINE_REDOX_1"/>
    <property type="match status" value="1"/>
</dbReference>
<evidence type="ECO:0000256" key="9">
    <source>
        <dbReference type="PIRSR" id="PIRSR000350-3"/>
    </source>
</evidence>
<dbReference type="EMBL" id="LQOV01000006">
    <property type="protein sequence ID" value="ORV55966.1"/>
    <property type="molecule type" value="Genomic_DNA"/>
</dbReference>
<dbReference type="SUPFAM" id="SSF51905">
    <property type="entry name" value="FAD/NAD(P)-binding domain"/>
    <property type="match status" value="1"/>
</dbReference>
<dbReference type="SUPFAM" id="SSF55424">
    <property type="entry name" value="FAD/NAD-linked reductases, dimerisation (C-terminal) domain"/>
    <property type="match status" value="1"/>
</dbReference>
<evidence type="ECO:0000256" key="5">
    <source>
        <dbReference type="ARBA" id="ARBA00023002"/>
    </source>
</evidence>